<evidence type="ECO:0000256" key="1">
    <source>
        <dbReference type="ARBA" id="ARBA00022603"/>
    </source>
</evidence>
<evidence type="ECO:0000256" key="3">
    <source>
        <dbReference type="ARBA" id="ARBA00022747"/>
    </source>
</evidence>
<dbReference type="STRING" id="112903.SAMN04490178_10826"/>
<accession>A0A1H8U5A7</accession>
<evidence type="ECO:0000313" key="6">
    <source>
        <dbReference type="EMBL" id="SEO98024.1"/>
    </source>
</evidence>
<dbReference type="InterPro" id="IPR002941">
    <property type="entry name" value="DNA_methylase_N4/N6"/>
</dbReference>
<reference evidence="6 7" key="1">
    <citation type="submission" date="2016-10" db="EMBL/GenBank/DDBJ databases">
        <authorList>
            <person name="de Groot N.N."/>
        </authorList>
    </citation>
    <scope>NUCLEOTIDE SEQUENCE [LARGE SCALE GENOMIC DNA]</scope>
    <source>
        <strain evidence="6 7">DSM 13305</strain>
    </source>
</reference>
<dbReference type="InterPro" id="IPR029063">
    <property type="entry name" value="SAM-dependent_MTases_sf"/>
</dbReference>
<dbReference type="InterPro" id="IPR001091">
    <property type="entry name" value="RM_Methyltransferase"/>
</dbReference>
<dbReference type="SUPFAM" id="SSF53335">
    <property type="entry name" value="S-adenosyl-L-methionine-dependent methyltransferases"/>
    <property type="match status" value="1"/>
</dbReference>
<dbReference type="GO" id="GO:0032259">
    <property type="term" value="P:methylation"/>
    <property type="evidence" value="ECO:0007669"/>
    <property type="project" value="UniProtKB-KW"/>
</dbReference>
<evidence type="ECO:0000256" key="4">
    <source>
        <dbReference type="RuleBase" id="RU362026"/>
    </source>
</evidence>
<dbReference type="Pfam" id="PF01555">
    <property type="entry name" value="N6_N4_Mtase"/>
    <property type="match status" value="1"/>
</dbReference>
<keyword evidence="1 6" id="KW-0489">Methyltransferase</keyword>
<evidence type="ECO:0000256" key="2">
    <source>
        <dbReference type="ARBA" id="ARBA00022679"/>
    </source>
</evidence>
<dbReference type="EMBL" id="FODY01000008">
    <property type="protein sequence ID" value="SEO98024.1"/>
    <property type="molecule type" value="Genomic_DNA"/>
</dbReference>
<dbReference type="Gene3D" id="3.40.50.150">
    <property type="entry name" value="Vaccinia Virus protein VP39"/>
    <property type="match status" value="1"/>
</dbReference>
<organism evidence="6 7">
    <name type="scientific">Propionispora vibrioides</name>
    <dbReference type="NCBI Taxonomy" id="112903"/>
    <lineage>
        <taxon>Bacteria</taxon>
        <taxon>Bacillati</taxon>
        <taxon>Bacillota</taxon>
        <taxon>Negativicutes</taxon>
        <taxon>Selenomonadales</taxon>
        <taxon>Sporomusaceae</taxon>
        <taxon>Propionispora</taxon>
    </lineage>
</organism>
<protein>
    <recommendedName>
        <fullName evidence="4">Methyltransferase</fullName>
        <ecNumber evidence="4">2.1.1.-</ecNumber>
    </recommendedName>
</protein>
<dbReference type="GO" id="GO:0009307">
    <property type="term" value="P:DNA restriction-modification system"/>
    <property type="evidence" value="ECO:0007669"/>
    <property type="project" value="UniProtKB-KW"/>
</dbReference>
<feature type="domain" description="DNA methylase N-4/N-6" evidence="5">
    <location>
        <begin position="23"/>
        <end position="138"/>
    </location>
</feature>
<comment type="similarity">
    <text evidence="4">Belongs to the N(4)/N(6)-methyltransferase family.</text>
</comment>
<dbReference type="GO" id="GO:0003677">
    <property type="term" value="F:DNA binding"/>
    <property type="evidence" value="ECO:0007669"/>
    <property type="project" value="InterPro"/>
</dbReference>
<keyword evidence="7" id="KW-1185">Reference proteome</keyword>
<sequence>MFSDWRQLPLATDALQMGELAWRGIIAWDKTEGARAPHKGYFKHQCEYIVWGTKGPCHKAEHAGPYPGCYRFPVKQTDKFHLAGKPTPLMEQLVTIVPVGGIILDPFTGSGTLPKAAQNMGRNFIAIEKTSVYAQVAMERVESTPVPVYLQ</sequence>
<dbReference type="EC" id="2.1.1.-" evidence="4"/>
<dbReference type="GO" id="GO:0008170">
    <property type="term" value="F:N-methyltransferase activity"/>
    <property type="evidence" value="ECO:0007669"/>
    <property type="project" value="InterPro"/>
</dbReference>
<proteinExistence type="inferred from homology"/>
<dbReference type="Proteomes" id="UP000198847">
    <property type="component" value="Unassembled WGS sequence"/>
</dbReference>
<dbReference type="PRINTS" id="PR00508">
    <property type="entry name" value="S21N4MTFRASE"/>
</dbReference>
<gene>
    <name evidence="6" type="ORF">SAMN04490178_10826</name>
</gene>
<evidence type="ECO:0000313" key="7">
    <source>
        <dbReference type="Proteomes" id="UP000198847"/>
    </source>
</evidence>
<keyword evidence="2" id="KW-0808">Transferase</keyword>
<keyword evidence="3" id="KW-0680">Restriction system</keyword>
<name>A0A1H8U5A7_9FIRM</name>
<evidence type="ECO:0000259" key="5">
    <source>
        <dbReference type="Pfam" id="PF01555"/>
    </source>
</evidence>
<dbReference type="AlphaFoldDB" id="A0A1H8U5A7"/>